<protein>
    <submittedName>
        <fullName evidence="1">Uncharacterized protein</fullName>
    </submittedName>
</protein>
<evidence type="ECO:0000313" key="2">
    <source>
        <dbReference type="Proteomes" id="UP000015104"/>
    </source>
</evidence>
<dbReference type="Proteomes" id="UP000015104">
    <property type="component" value="Unassembled WGS sequence"/>
</dbReference>
<evidence type="ECO:0000313" key="1">
    <source>
        <dbReference type="EnsemblMetazoa" id="tetur03g10035.1"/>
    </source>
</evidence>
<reference evidence="1" key="2">
    <citation type="submission" date="2015-06" db="UniProtKB">
        <authorList>
            <consortium name="EnsemblMetazoa"/>
        </authorList>
    </citation>
    <scope>IDENTIFICATION</scope>
</reference>
<accession>T1K137</accession>
<keyword evidence="2" id="KW-1185">Reference proteome</keyword>
<reference evidence="2" key="1">
    <citation type="submission" date="2011-08" db="EMBL/GenBank/DDBJ databases">
        <authorList>
            <person name="Rombauts S."/>
        </authorList>
    </citation>
    <scope>NUCLEOTIDE SEQUENCE</scope>
    <source>
        <strain evidence="2">London</strain>
    </source>
</reference>
<dbReference type="AlphaFoldDB" id="T1K137"/>
<dbReference type="EnsemblMetazoa" id="tetur03g10035.1">
    <property type="protein sequence ID" value="tetur03g10035.1"/>
    <property type="gene ID" value="tetur03g10035"/>
</dbReference>
<dbReference type="EMBL" id="CAEY01001132">
    <property type="status" value="NOT_ANNOTATED_CDS"/>
    <property type="molecule type" value="Genomic_DNA"/>
</dbReference>
<name>T1K137_TETUR</name>
<sequence length="40" mass="4499">MVAPIANQSPAFLEIMLYQQLTQVNLQLMAIFPFQYAPAS</sequence>
<dbReference type="HOGENOM" id="CLU_3299998_0_0_1"/>
<organism evidence="1 2">
    <name type="scientific">Tetranychus urticae</name>
    <name type="common">Two-spotted spider mite</name>
    <dbReference type="NCBI Taxonomy" id="32264"/>
    <lineage>
        <taxon>Eukaryota</taxon>
        <taxon>Metazoa</taxon>
        <taxon>Ecdysozoa</taxon>
        <taxon>Arthropoda</taxon>
        <taxon>Chelicerata</taxon>
        <taxon>Arachnida</taxon>
        <taxon>Acari</taxon>
        <taxon>Acariformes</taxon>
        <taxon>Trombidiformes</taxon>
        <taxon>Prostigmata</taxon>
        <taxon>Eleutherengona</taxon>
        <taxon>Raphignathae</taxon>
        <taxon>Tetranychoidea</taxon>
        <taxon>Tetranychidae</taxon>
        <taxon>Tetranychus</taxon>
    </lineage>
</organism>
<proteinExistence type="predicted"/>